<evidence type="ECO:0000259" key="6">
    <source>
        <dbReference type="PROSITE" id="PS51192"/>
    </source>
</evidence>
<accession>A0A0F9W9F3</accession>
<dbReference type="SMART" id="SM00487">
    <property type="entry name" value="DEXDc"/>
    <property type="match status" value="1"/>
</dbReference>
<keyword evidence="4" id="KW-0067">ATP-binding</keyword>
<dbReference type="SUPFAM" id="SSF52540">
    <property type="entry name" value="P-loop containing nucleoside triphosphate hydrolases"/>
    <property type="match status" value="1"/>
</dbReference>
<gene>
    <name evidence="8" type="ORF">LCGC14_0040570</name>
</gene>
<dbReference type="InterPro" id="IPR014001">
    <property type="entry name" value="Helicase_ATP-bd"/>
</dbReference>
<dbReference type="Pfam" id="PF08482">
    <property type="entry name" value="HrpB_C"/>
    <property type="match status" value="1"/>
</dbReference>
<dbReference type="Gene3D" id="1.20.120.1080">
    <property type="match status" value="1"/>
</dbReference>
<reference evidence="8" key="1">
    <citation type="journal article" date="2015" name="Nature">
        <title>Complex archaea that bridge the gap between prokaryotes and eukaryotes.</title>
        <authorList>
            <person name="Spang A."/>
            <person name="Saw J.H."/>
            <person name="Jorgensen S.L."/>
            <person name="Zaremba-Niedzwiedzka K."/>
            <person name="Martijn J."/>
            <person name="Lind A.E."/>
            <person name="van Eijk R."/>
            <person name="Schleper C."/>
            <person name="Guy L."/>
            <person name="Ettema T.J."/>
        </authorList>
    </citation>
    <scope>NUCLEOTIDE SEQUENCE</scope>
</reference>
<dbReference type="PROSITE" id="PS51192">
    <property type="entry name" value="HELICASE_ATP_BIND_1"/>
    <property type="match status" value="1"/>
</dbReference>
<dbReference type="CDD" id="cd18791">
    <property type="entry name" value="SF2_C_RHA"/>
    <property type="match status" value="1"/>
</dbReference>
<dbReference type="Pfam" id="PF24473">
    <property type="entry name" value="CON_HrpB"/>
    <property type="match status" value="1"/>
</dbReference>
<evidence type="ECO:0000259" key="7">
    <source>
        <dbReference type="PROSITE" id="PS51194"/>
    </source>
</evidence>
<evidence type="ECO:0000313" key="8">
    <source>
        <dbReference type="EMBL" id="KKO08938.1"/>
    </source>
</evidence>
<dbReference type="CDD" id="cd17990">
    <property type="entry name" value="DEXHc_HrpB"/>
    <property type="match status" value="1"/>
</dbReference>
<name>A0A0F9W9F3_9ZZZZ</name>
<dbReference type="PANTHER" id="PTHR43519">
    <property type="entry name" value="ATP-DEPENDENT RNA HELICASE HRPB"/>
    <property type="match status" value="1"/>
</dbReference>
<dbReference type="GO" id="GO:0005524">
    <property type="term" value="F:ATP binding"/>
    <property type="evidence" value="ECO:0007669"/>
    <property type="project" value="UniProtKB-KW"/>
</dbReference>
<comment type="caution">
    <text evidence="8">The sequence shown here is derived from an EMBL/GenBank/DDBJ whole genome shotgun (WGS) entry which is preliminary data.</text>
</comment>
<dbReference type="GO" id="GO:0003676">
    <property type="term" value="F:nucleic acid binding"/>
    <property type="evidence" value="ECO:0007669"/>
    <property type="project" value="InterPro"/>
</dbReference>
<dbReference type="NCBIfam" id="TIGR01970">
    <property type="entry name" value="DEAH_box_HrpB"/>
    <property type="match status" value="1"/>
</dbReference>
<dbReference type="GO" id="GO:0016787">
    <property type="term" value="F:hydrolase activity"/>
    <property type="evidence" value="ECO:0007669"/>
    <property type="project" value="UniProtKB-KW"/>
</dbReference>
<keyword evidence="3" id="KW-0347">Helicase</keyword>
<dbReference type="InterPro" id="IPR001650">
    <property type="entry name" value="Helicase_C-like"/>
</dbReference>
<keyword evidence="2" id="KW-0378">Hydrolase</keyword>
<dbReference type="Gene3D" id="3.40.50.300">
    <property type="entry name" value="P-loop containing nucleotide triphosphate hydrolases"/>
    <property type="match status" value="2"/>
</dbReference>
<feature type="domain" description="Helicase C-terminal" evidence="7">
    <location>
        <begin position="212"/>
        <end position="378"/>
    </location>
</feature>
<proteinExistence type="predicted"/>
<evidence type="ECO:0000256" key="5">
    <source>
        <dbReference type="SAM" id="MobiDB-lite"/>
    </source>
</evidence>
<dbReference type="InterPro" id="IPR013689">
    <property type="entry name" value="RNA_helicase_ATP-dep_HrpB_C"/>
</dbReference>
<feature type="domain" description="Helicase ATP-binding" evidence="6">
    <location>
        <begin position="18"/>
        <end position="169"/>
    </location>
</feature>
<dbReference type="GO" id="GO:0004386">
    <property type="term" value="F:helicase activity"/>
    <property type="evidence" value="ECO:0007669"/>
    <property type="project" value="UniProtKB-KW"/>
</dbReference>
<keyword evidence="1" id="KW-0547">Nucleotide-binding</keyword>
<dbReference type="AlphaFoldDB" id="A0A0F9W9F3"/>
<evidence type="ECO:0000256" key="2">
    <source>
        <dbReference type="ARBA" id="ARBA00022801"/>
    </source>
</evidence>
<dbReference type="EMBL" id="LAZR01000008">
    <property type="protein sequence ID" value="KKO08938.1"/>
    <property type="molecule type" value="Genomic_DNA"/>
</dbReference>
<dbReference type="PANTHER" id="PTHR43519:SF1">
    <property type="entry name" value="ATP-DEPENDENT RNA HELICASE HRPB"/>
    <property type="match status" value="1"/>
</dbReference>
<dbReference type="InterPro" id="IPR011545">
    <property type="entry name" value="DEAD/DEAH_box_helicase_dom"/>
</dbReference>
<dbReference type="Pfam" id="PF00270">
    <property type="entry name" value="DEAD"/>
    <property type="match status" value="1"/>
</dbReference>
<feature type="region of interest" description="Disordered" evidence="5">
    <location>
        <begin position="805"/>
        <end position="825"/>
    </location>
</feature>
<dbReference type="InterPro" id="IPR010225">
    <property type="entry name" value="HrpB"/>
</dbReference>
<dbReference type="FunFam" id="3.40.50.300:FF:002125">
    <property type="entry name" value="ATP-dependent helicase HrpB"/>
    <property type="match status" value="1"/>
</dbReference>
<dbReference type="SMART" id="SM00490">
    <property type="entry name" value="HELICc"/>
    <property type="match status" value="1"/>
</dbReference>
<dbReference type="PROSITE" id="PS51194">
    <property type="entry name" value="HELICASE_CTER"/>
    <property type="match status" value="1"/>
</dbReference>
<evidence type="ECO:0000256" key="4">
    <source>
        <dbReference type="ARBA" id="ARBA00022840"/>
    </source>
</evidence>
<dbReference type="InterPro" id="IPR049614">
    <property type="entry name" value="HrpB_DEXH"/>
</dbReference>
<dbReference type="PIRSF" id="PIRSF005496">
    <property type="entry name" value="ATP_hel_hrpB"/>
    <property type="match status" value="1"/>
</dbReference>
<organism evidence="8">
    <name type="scientific">marine sediment metagenome</name>
    <dbReference type="NCBI Taxonomy" id="412755"/>
    <lineage>
        <taxon>unclassified sequences</taxon>
        <taxon>metagenomes</taxon>
        <taxon>ecological metagenomes</taxon>
    </lineage>
</organism>
<dbReference type="Pfam" id="PF00271">
    <property type="entry name" value="Helicase_C"/>
    <property type="match status" value="1"/>
</dbReference>
<evidence type="ECO:0000256" key="3">
    <source>
        <dbReference type="ARBA" id="ARBA00022806"/>
    </source>
</evidence>
<protein>
    <recommendedName>
        <fullName evidence="9">ATP-dependent helicase HrpB</fullName>
    </recommendedName>
</protein>
<sequence length="825" mass="90793">MANANSSLPIDAMLPALRASLQTNPRCVLVAQPGAGKTTRVPLALLADTPAKQRWLLLEPRRVAARLAAGFMAEQLGERVGQTVGYRVRGDSQVSAQTRLEVVTQGILTRILQDDPTLDGIAGLIFDEFHERSLDADLGLALALDVQQGLRPDLRLLVMSATLDTDALLRVLGGDTPVLDCPGQSWPVATHYRPPPGGNNRRDAIVMHQASVINEALSAHDGDVLVFLPGQAEIRRLQGQLATVLRDIDVCPLHGQMPLAEQQQVLRGAHDGGQSKRRRVILATAIAESSVTVPGVRIVIDAGRERVPVFQPRSGLSRLDTRTVNRASADQRRGRAGREGPGYCYRLWSQEQVLTSHREPEILQSDLASLVFELARWGVTDAGALNWMTPPPAAALSSCRHLLLSLGLLDTNARLTVLGQRCAEWPTHPRYALMLETSRRQPGLAATACWLVAWLEERPGESELDMAQCLAQRPRQATRGAPGRWLMLARQWAQRLRCQLDDADIEAAPTLLARIFPERIAQNQGDARFKLASGGQALLPESHALRNQPLIVAIELDGQATAARIFHAIAISPDALVQALPAVAEWQNIAYWDDKAGRLVAEQQQQLGDLVLARRQASSAATSLSPAIVSQALIDALRRTGRLSWSDEDLELLGRLRLLHNTLGEPWPDVSDDTLIDTLETWLAPHLSGIRRLDQVQRLPLARLLVQSLDWALQRQLDELTPTHLKVPSGSSIKLDYSGDEPVLAVKLQEMFGQTATPAIINGRVPLLIHLLSPARRPVQVTRDLAGFWANSYFDVRKDLRGRYPKHPWPDDPLQAPATRFTKQR</sequence>
<evidence type="ECO:0008006" key="9">
    <source>
        <dbReference type="Google" id="ProtNLM"/>
    </source>
</evidence>
<evidence type="ECO:0000256" key="1">
    <source>
        <dbReference type="ARBA" id="ARBA00022741"/>
    </source>
</evidence>
<dbReference type="InterPro" id="IPR027417">
    <property type="entry name" value="P-loop_NTPase"/>
</dbReference>
<dbReference type="InterPro" id="IPR056329">
    <property type="entry name" value="CON_HrpB"/>
</dbReference>